<reference evidence="10 11" key="1">
    <citation type="submission" date="2016-10" db="EMBL/GenBank/DDBJ databases">
        <authorList>
            <person name="de Groot N.N."/>
        </authorList>
    </citation>
    <scope>NUCLEOTIDE SEQUENCE [LARGE SCALE GENOMIC DNA]</scope>
    <source>
        <strain evidence="11">P4B,CCM 7963,CECT 7998,DSM 25260,IBRC-M 10614,KCTC 13821</strain>
    </source>
</reference>
<evidence type="ECO:0000256" key="8">
    <source>
        <dbReference type="ARBA" id="ARBA00048258"/>
    </source>
</evidence>
<dbReference type="InterPro" id="IPR004821">
    <property type="entry name" value="Cyt_trans-like"/>
</dbReference>
<dbReference type="GO" id="GO:0005524">
    <property type="term" value="F:ATP binding"/>
    <property type="evidence" value="ECO:0007669"/>
    <property type="project" value="UniProtKB-KW"/>
</dbReference>
<dbReference type="InterPro" id="IPR003721">
    <property type="entry name" value="Pantoate_ligase"/>
</dbReference>
<keyword evidence="11" id="KW-1185">Reference proteome</keyword>
<feature type="binding site" evidence="9">
    <location>
        <begin position="184"/>
        <end position="187"/>
    </location>
    <ligand>
        <name>ATP</name>
        <dbReference type="ChEBI" id="CHEBI:30616"/>
    </ligand>
</feature>
<dbReference type="OrthoDB" id="9773087at2"/>
<dbReference type="InterPro" id="IPR042176">
    <property type="entry name" value="Pantoate_ligase_C"/>
</dbReference>
<organism evidence="10 11">
    <name type="scientific">Alteribacillus bidgolensis</name>
    <dbReference type="NCBI Taxonomy" id="930129"/>
    <lineage>
        <taxon>Bacteria</taxon>
        <taxon>Bacillati</taxon>
        <taxon>Bacillota</taxon>
        <taxon>Bacilli</taxon>
        <taxon>Bacillales</taxon>
        <taxon>Bacillaceae</taxon>
        <taxon>Alteribacillus</taxon>
    </lineage>
</organism>
<dbReference type="UniPathway" id="UPA00028">
    <property type="reaction ID" value="UER00005"/>
</dbReference>
<feature type="active site" description="Proton donor" evidence="9">
    <location>
        <position position="37"/>
    </location>
</feature>
<dbReference type="AlphaFoldDB" id="A0A1G8CAJ8"/>
<evidence type="ECO:0000256" key="4">
    <source>
        <dbReference type="ARBA" id="ARBA00022598"/>
    </source>
</evidence>
<comment type="subcellular location">
    <subcellularLocation>
        <location evidence="9">Cytoplasm</location>
    </subcellularLocation>
</comment>
<feature type="binding site" evidence="9">
    <location>
        <begin position="30"/>
        <end position="37"/>
    </location>
    <ligand>
        <name>ATP</name>
        <dbReference type="ChEBI" id="CHEBI:30616"/>
    </ligand>
</feature>
<dbReference type="STRING" id="930129.SAMN05216352_101232"/>
<dbReference type="FunFam" id="3.40.50.620:FF:000013">
    <property type="entry name" value="Pantothenate synthetase"/>
    <property type="match status" value="1"/>
</dbReference>
<comment type="miscellaneous">
    <text evidence="9">The reaction proceeds by a bi uni uni bi ping pong mechanism.</text>
</comment>
<dbReference type="InterPro" id="IPR014729">
    <property type="entry name" value="Rossmann-like_a/b/a_fold"/>
</dbReference>
<dbReference type="GO" id="GO:0015940">
    <property type="term" value="P:pantothenate biosynthetic process"/>
    <property type="evidence" value="ECO:0007669"/>
    <property type="project" value="UniProtKB-UniRule"/>
</dbReference>
<evidence type="ECO:0000256" key="7">
    <source>
        <dbReference type="ARBA" id="ARBA00022840"/>
    </source>
</evidence>
<feature type="binding site" evidence="9">
    <location>
        <position position="61"/>
    </location>
    <ligand>
        <name>(R)-pantoate</name>
        <dbReference type="ChEBI" id="CHEBI:15980"/>
    </ligand>
</feature>
<dbReference type="NCBIfam" id="TIGR00018">
    <property type="entry name" value="panC"/>
    <property type="match status" value="1"/>
</dbReference>
<name>A0A1G8CAJ8_9BACI</name>
<keyword evidence="6 9" id="KW-0547">Nucleotide-binding</keyword>
<dbReference type="PANTHER" id="PTHR21299">
    <property type="entry name" value="CYTIDYLATE KINASE/PANTOATE-BETA-ALANINE LIGASE"/>
    <property type="match status" value="1"/>
</dbReference>
<sequence>MKVVTTINELRDHIKSIKSNHKSIGFVATMGALHKGHLSLMERAKKENDVLVTSIFVNPLQFGPEEDYEVYPRSIEKDRELAESQKTDILFAPSVDEMYPRSMVNEVNITSGTDVLCGKSRPGHFNGVATVVLKLFQLVQPDYAYFGQKDAQQAAIIKNMVNDFNIPVHVVACETMREEDGLAISSRNIYLTDKERRQSAFLYESLQRAMHQVKEGIIDPLVLQEEIHSYLKKHTDAEIDYVQILSFPELKEINTIAGQIIIAGALQFTKARLIDNILLHVNEMEGGNKYVSHHDEI</sequence>
<evidence type="ECO:0000256" key="2">
    <source>
        <dbReference type="ARBA" id="ARBA00009256"/>
    </source>
</evidence>
<dbReference type="GO" id="GO:0005829">
    <property type="term" value="C:cytosol"/>
    <property type="evidence" value="ECO:0007669"/>
    <property type="project" value="TreeGrafter"/>
</dbReference>
<dbReference type="HAMAP" id="MF_00158">
    <property type="entry name" value="PanC"/>
    <property type="match status" value="1"/>
</dbReference>
<dbReference type="PANTHER" id="PTHR21299:SF1">
    <property type="entry name" value="PANTOATE--BETA-ALANINE LIGASE"/>
    <property type="match status" value="1"/>
</dbReference>
<evidence type="ECO:0000256" key="3">
    <source>
        <dbReference type="ARBA" id="ARBA00022490"/>
    </source>
</evidence>
<evidence type="ECO:0000256" key="5">
    <source>
        <dbReference type="ARBA" id="ARBA00022655"/>
    </source>
</evidence>
<comment type="subunit">
    <text evidence="9">Homodimer.</text>
</comment>
<comment type="catalytic activity">
    <reaction evidence="8 9">
        <text>(R)-pantoate + beta-alanine + ATP = (R)-pantothenate + AMP + diphosphate + H(+)</text>
        <dbReference type="Rhea" id="RHEA:10912"/>
        <dbReference type="ChEBI" id="CHEBI:15378"/>
        <dbReference type="ChEBI" id="CHEBI:15980"/>
        <dbReference type="ChEBI" id="CHEBI:29032"/>
        <dbReference type="ChEBI" id="CHEBI:30616"/>
        <dbReference type="ChEBI" id="CHEBI:33019"/>
        <dbReference type="ChEBI" id="CHEBI:57966"/>
        <dbReference type="ChEBI" id="CHEBI:456215"/>
        <dbReference type="EC" id="6.3.2.1"/>
    </reaction>
</comment>
<dbReference type="SUPFAM" id="SSF52374">
    <property type="entry name" value="Nucleotidylyl transferase"/>
    <property type="match status" value="1"/>
</dbReference>
<protein>
    <recommendedName>
        <fullName evidence="9">Pantothenate synthetase</fullName>
        <shortName evidence="9">PS</shortName>
        <ecNumber evidence="9">6.3.2.1</ecNumber>
    </recommendedName>
    <alternativeName>
        <fullName evidence="9">Pantoate--beta-alanine ligase</fullName>
    </alternativeName>
    <alternativeName>
        <fullName evidence="9">Pantoate-activating enzyme</fullName>
    </alternativeName>
</protein>
<dbReference type="GO" id="GO:0004592">
    <property type="term" value="F:pantoate-beta-alanine ligase activity"/>
    <property type="evidence" value="ECO:0007669"/>
    <property type="project" value="UniProtKB-UniRule"/>
</dbReference>
<evidence type="ECO:0000313" key="11">
    <source>
        <dbReference type="Proteomes" id="UP000199017"/>
    </source>
</evidence>
<gene>
    <name evidence="9" type="primary">panC</name>
    <name evidence="10" type="ORF">SAMN05216352_101232</name>
</gene>
<dbReference type="EC" id="6.3.2.1" evidence="9"/>
<evidence type="ECO:0000256" key="9">
    <source>
        <dbReference type="HAMAP-Rule" id="MF_00158"/>
    </source>
</evidence>
<keyword evidence="3 9" id="KW-0963">Cytoplasm</keyword>
<dbReference type="EMBL" id="FNDU01000001">
    <property type="protein sequence ID" value="SDH41900.1"/>
    <property type="molecule type" value="Genomic_DNA"/>
</dbReference>
<accession>A0A1G8CAJ8</accession>
<dbReference type="Proteomes" id="UP000199017">
    <property type="component" value="Unassembled WGS sequence"/>
</dbReference>
<keyword evidence="5 9" id="KW-0566">Pantothenate biosynthesis</keyword>
<comment type="function">
    <text evidence="9">Catalyzes the condensation of pantoate with beta-alanine in an ATP-dependent reaction via a pantoyl-adenylate intermediate.</text>
</comment>
<dbReference type="RefSeq" id="WP_091579725.1">
    <property type="nucleotide sequence ID" value="NZ_FNDU01000001.1"/>
</dbReference>
<evidence type="ECO:0000313" key="10">
    <source>
        <dbReference type="EMBL" id="SDH41900.1"/>
    </source>
</evidence>
<evidence type="ECO:0000256" key="6">
    <source>
        <dbReference type="ARBA" id="ARBA00022741"/>
    </source>
</evidence>
<evidence type="ECO:0000256" key="1">
    <source>
        <dbReference type="ARBA" id="ARBA00004990"/>
    </source>
</evidence>
<comment type="caution">
    <text evidence="9">Lacks conserved residue(s) required for the propagation of feature annotation.</text>
</comment>
<comment type="similarity">
    <text evidence="2 9">Belongs to the pantothenate synthetase family.</text>
</comment>
<feature type="binding site" evidence="9">
    <location>
        <position position="153"/>
    </location>
    <ligand>
        <name>(R)-pantoate</name>
        <dbReference type="ChEBI" id="CHEBI:15980"/>
    </ligand>
</feature>
<feature type="binding site" evidence="9">
    <location>
        <begin position="147"/>
        <end position="150"/>
    </location>
    <ligand>
        <name>ATP</name>
        <dbReference type="ChEBI" id="CHEBI:30616"/>
    </ligand>
</feature>
<dbReference type="Gene3D" id="3.40.50.620">
    <property type="entry name" value="HUPs"/>
    <property type="match status" value="1"/>
</dbReference>
<keyword evidence="7 9" id="KW-0067">ATP-binding</keyword>
<dbReference type="Gene3D" id="3.30.1300.10">
    <property type="entry name" value="Pantoate-beta-alanine ligase, C-terminal domain"/>
    <property type="match status" value="1"/>
</dbReference>
<dbReference type="CDD" id="cd00560">
    <property type="entry name" value="PanC"/>
    <property type="match status" value="1"/>
</dbReference>
<dbReference type="NCBIfam" id="TIGR00125">
    <property type="entry name" value="cyt_tran_rel"/>
    <property type="match status" value="1"/>
</dbReference>
<feature type="binding site" evidence="9">
    <location>
        <position position="61"/>
    </location>
    <ligand>
        <name>beta-alanine</name>
        <dbReference type="ChEBI" id="CHEBI:57966"/>
    </ligand>
</feature>
<proteinExistence type="inferred from homology"/>
<comment type="pathway">
    <text evidence="1 9">Cofactor biosynthesis; (R)-pantothenate biosynthesis; (R)-pantothenate from (R)-pantoate and beta-alanine: step 1/1.</text>
</comment>
<keyword evidence="4 9" id="KW-0436">Ligase</keyword>
<dbReference type="Pfam" id="PF02569">
    <property type="entry name" value="Pantoate_ligase"/>
    <property type="match status" value="1"/>
</dbReference>